<dbReference type="GO" id="GO:0000932">
    <property type="term" value="C:P-body"/>
    <property type="evidence" value="ECO:0007669"/>
    <property type="project" value="UniProtKB-SubCell"/>
</dbReference>
<evidence type="ECO:0000313" key="5">
    <source>
        <dbReference type="WBParaSite" id="TCLT_0000805901-mRNA-1"/>
    </source>
</evidence>
<name>A0A0N5D4Z6_THECL</name>
<keyword evidence="4" id="KW-1185">Reference proteome</keyword>
<reference evidence="5" key="1">
    <citation type="submission" date="2017-02" db="UniProtKB">
        <authorList>
            <consortium name="WormBaseParasite"/>
        </authorList>
    </citation>
    <scope>IDENTIFICATION</scope>
</reference>
<dbReference type="PANTHER" id="PTHR21551:SF0">
    <property type="entry name" value="PROTEIN ASSOCIATED WITH TOPO II RELATED-1, ISOFORM A"/>
    <property type="match status" value="1"/>
</dbReference>
<dbReference type="OrthoDB" id="74835at2759"/>
<reference evidence="3 4" key="2">
    <citation type="submission" date="2018-11" db="EMBL/GenBank/DDBJ databases">
        <authorList>
            <consortium name="Pathogen Informatics"/>
        </authorList>
    </citation>
    <scope>NUCLEOTIDE SEQUENCE [LARGE SCALE GENOMIC DNA]</scope>
</reference>
<dbReference type="GO" id="GO:0003723">
    <property type="term" value="F:RNA binding"/>
    <property type="evidence" value="ECO:0007669"/>
    <property type="project" value="TreeGrafter"/>
</dbReference>
<sequence length="746" mass="83749">MSRIDLKGFTPRDTHNDNLLDFDLRTLPEDDEFDGRLSESNINAINDETFGVDIDNNLDDDLELYSEQTAGLRMEEPTPFCSDESTSAPDPSELPTPPFVFDSFSLTGLTFSNDKENVKDCKTKNEANNMAWDDTSTSAPLLNWSGPEFSSWQHSINDLKTVSHRTNLQANNESFDQPRFFTDDKDSVTNLLKNVLSLEEREGDSVNVAKPTTTAAPLLKEGVVTLAELEKQLLADSAANASVASSEVDRAATVLSDPRITPRIPPPFPYQYLPFPSLPPFSMEILRGHLPEIPPGFPPVTPQIRAAVLAQLMPPPFLRMPSASMLPPFFFSPQFSQTRPARPVPPSLCNSQFGVHTHISKISRHSNSDLNYTSKRICLPSSKTISDFALSPFAGFVSRKEREWLIKIQQLQCQGCGNPYEDDFYYTLWKQQRLALERRERGLEPINEENKRKYVTKIGNLQHYVPPTFIGSLGKPTLSTVNYPRQLINLSHSSSDDDKLSMKSNTSQKKLRALLLQIENIAFLIIECDDLHRALSASSLSDEVRMELKSDIESRMKTIIQSICYRNGLETALLINKGRQMFARALSCGNEMHQYLLLNSFFSSLPIIIKRVPANVLNESLLMPIFGTLSQFSENRLTNFINTSKWAVSCDSAKNLFLTNLLMLLVVCCSRKDCHLDACFATTILSVLLGPCSQPVKCSLEPFVILTLSDIRILDTWSTRNIKGYHGSALENIVHSLQRSCKCQED</sequence>
<dbReference type="EMBL" id="UYYF01004576">
    <property type="protein sequence ID" value="VDN05568.1"/>
    <property type="molecule type" value="Genomic_DNA"/>
</dbReference>
<protein>
    <submittedName>
        <fullName evidence="5">PAT1 domain-containing protein</fullName>
    </submittedName>
</protein>
<dbReference type="AlphaFoldDB" id="A0A0N5D4Z6"/>
<dbReference type="STRING" id="103827.A0A0N5D4Z6"/>
<evidence type="ECO:0000313" key="3">
    <source>
        <dbReference type="EMBL" id="VDN05568.1"/>
    </source>
</evidence>
<dbReference type="PANTHER" id="PTHR21551">
    <property type="entry name" value="TOPOISOMERASE II-ASSOCIATED PROTEIN PAT1"/>
    <property type="match status" value="1"/>
</dbReference>
<gene>
    <name evidence="3" type="ORF">TCLT_LOCUS8048</name>
</gene>
<dbReference type="InterPro" id="IPR039900">
    <property type="entry name" value="Pat1-like"/>
</dbReference>
<keyword evidence="2" id="KW-0963">Cytoplasm</keyword>
<evidence type="ECO:0000256" key="1">
    <source>
        <dbReference type="ARBA" id="ARBA00004201"/>
    </source>
</evidence>
<proteinExistence type="predicted"/>
<comment type="subcellular location">
    <subcellularLocation>
        <location evidence="1">Cytoplasm</location>
        <location evidence="1">P-body</location>
    </subcellularLocation>
</comment>
<dbReference type="WBParaSite" id="TCLT_0000805901-mRNA-1">
    <property type="protein sequence ID" value="TCLT_0000805901-mRNA-1"/>
    <property type="gene ID" value="TCLT_0000805901"/>
</dbReference>
<dbReference type="GO" id="GO:0000290">
    <property type="term" value="P:deadenylation-dependent decapping of nuclear-transcribed mRNA"/>
    <property type="evidence" value="ECO:0007669"/>
    <property type="project" value="InterPro"/>
</dbReference>
<evidence type="ECO:0000256" key="2">
    <source>
        <dbReference type="ARBA" id="ARBA00022490"/>
    </source>
</evidence>
<organism evidence="5">
    <name type="scientific">Thelazia callipaeda</name>
    <name type="common">Oriental eyeworm</name>
    <name type="synonym">Parasitic nematode</name>
    <dbReference type="NCBI Taxonomy" id="103827"/>
    <lineage>
        <taxon>Eukaryota</taxon>
        <taxon>Metazoa</taxon>
        <taxon>Ecdysozoa</taxon>
        <taxon>Nematoda</taxon>
        <taxon>Chromadorea</taxon>
        <taxon>Rhabditida</taxon>
        <taxon>Spirurina</taxon>
        <taxon>Spiruromorpha</taxon>
        <taxon>Thelazioidea</taxon>
        <taxon>Thelaziidae</taxon>
        <taxon>Thelazia</taxon>
    </lineage>
</organism>
<evidence type="ECO:0000313" key="4">
    <source>
        <dbReference type="Proteomes" id="UP000276776"/>
    </source>
</evidence>
<dbReference type="Proteomes" id="UP000276776">
    <property type="component" value="Unassembled WGS sequence"/>
</dbReference>
<accession>A0A0N5D4Z6</accession>
<dbReference type="GO" id="GO:0033962">
    <property type="term" value="P:P-body assembly"/>
    <property type="evidence" value="ECO:0007669"/>
    <property type="project" value="TreeGrafter"/>
</dbReference>
<dbReference type="OMA" id="STHNPRH"/>